<feature type="region of interest" description="Disordered" evidence="1">
    <location>
        <begin position="1"/>
        <end position="20"/>
    </location>
</feature>
<dbReference type="AlphaFoldDB" id="A0A3B9ID78"/>
<gene>
    <name evidence="2" type="ORF">DCK97_00230</name>
</gene>
<accession>A0A3B9ID78</accession>
<reference evidence="2 3" key="1">
    <citation type="journal article" date="2018" name="Nat. Biotechnol.">
        <title>A standardized bacterial taxonomy based on genome phylogeny substantially revises the tree of life.</title>
        <authorList>
            <person name="Parks D.H."/>
            <person name="Chuvochina M."/>
            <person name="Waite D.W."/>
            <person name="Rinke C."/>
            <person name="Skarshewski A."/>
            <person name="Chaumeil P.A."/>
            <person name="Hugenholtz P."/>
        </authorList>
    </citation>
    <scope>NUCLEOTIDE SEQUENCE [LARGE SCALE GENOMIC DNA]</scope>
    <source>
        <strain evidence="2">UBA8739</strain>
    </source>
</reference>
<name>A0A3B9ID78_9PROT</name>
<organism evidence="2 3">
    <name type="scientific">Tistrella mobilis</name>
    <dbReference type="NCBI Taxonomy" id="171437"/>
    <lineage>
        <taxon>Bacteria</taxon>
        <taxon>Pseudomonadati</taxon>
        <taxon>Pseudomonadota</taxon>
        <taxon>Alphaproteobacteria</taxon>
        <taxon>Geminicoccales</taxon>
        <taxon>Geminicoccaceae</taxon>
        <taxon>Tistrella</taxon>
    </lineage>
</organism>
<dbReference type="Proteomes" id="UP000257706">
    <property type="component" value="Unassembled WGS sequence"/>
</dbReference>
<evidence type="ECO:0000313" key="2">
    <source>
        <dbReference type="EMBL" id="HAE45824.1"/>
    </source>
</evidence>
<proteinExistence type="predicted"/>
<comment type="caution">
    <text evidence="2">The sequence shown here is derived from an EMBL/GenBank/DDBJ whole genome shotgun (WGS) entry which is preliminary data.</text>
</comment>
<evidence type="ECO:0000256" key="1">
    <source>
        <dbReference type="SAM" id="MobiDB-lite"/>
    </source>
</evidence>
<evidence type="ECO:0008006" key="4">
    <source>
        <dbReference type="Google" id="ProtNLM"/>
    </source>
</evidence>
<evidence type="ECO:0000313" key="3">
    <source>
        <dbReference type="Proteomes" id="UP000257706"/>
    </source>
</evidence>
<protein>
    <recommendedName>
        <fullName evidence="4">Transcriptional regulator</fullName>
    </recommendedName>
</protein>
<dbReference type="EMBL" id="DMAI01000003">
    <property type="protein sequence ID" value="HAE45824.1"/>
    <property type="molecule type" value="Genomic_DNA"/>
</dbReference>
<sequence>MGKRGPKKGTPQPGTDHVGTAMAAWGHDLPDWVRALAYAAQTRTANAVAYQIRYDPMVVHRVLRRTYDGSYARVEAAVRGLIIQAVDCPVLGRIDETRCRRIRTDPRPPTSSHLAIQTWRACKTCLYGVAATGGRK</sequence>